<reference evidence="2 3" key="1">
    <citation type="submission" date="2023-10" db="EMBL/GenBank/DDBJ databases">
        <authorList>
            <person name="Venkata Ramana C."/>
            <person name="Sasikala C."/>
            <person name="Dhurka M."/>
        </authorList>
    </citation>
    <scope>NUCLEOTIDE SEQUENCE [LARGE SCALE GENOMIC DNA]</scope>
    <source>
        <strain evidence="2 3">KCTC 32151</strain>
    </source>
</reference>
<protein>
    <submittedName>
        <fullName evidence="2">Histidine kinase</fullName>
    </submittedName>
</protein>
<keyword evidence="1" id="KW-1133">Transmembrane helix</keyword>
<organism evidence="2 3">
    <name type="scientific">Nitratireductor aquimarinus</name>
    <dbReference type="NCBI Taxonomy" id="889300"/>
    <lineage>
        <taxon>Bacteria</taxon>
        <taxon>Pseudomonadati</taxon>
        <taxon>Pseudomonadota</taxon>
        <taxon>Alphaproteobacteria</taxon>
        <taxon>Hyphomicrobiales</taxon>
        <taxon>Phyllobacteriaceae</taxon>
        <taxon>Nitratireductor</taxon>
    </lineage>
</organism>
<keyword evidence="1" id="KW-0812">Transmembrane</keyword>
<sequence length="49" mass="5342">MPTLFRLLVIVAILVGLVYGAMIALATFVEPETGEMSVRVPVDRLNPTQ</sequence>
<name>A0ABU4AHK1_9HYPH</name>
<dbReference type="EMBL" id="JAWLIP010000002">
    <property type="protein sequence ID" value="MDV6225727.1"/>
    <property type="molecule type" value="Genomic_DNA"/>
</dbReference>
<evidence type="ECO:0000313" key="2">
    <source>
        <dbReference type="EMBL" id="MDV6225727.1"/>
    </source>
</evidence>
<keyword evidence="2" id="KW-0418">Kinase</keyword>
<feature type="transmembrane region" description="Helical" evidence="1">
    <location>
        <begin position="7"/>
        <end position="29"/>
    </location>
</feature>
<keyword evidence="1" id="KW-0472">Membrane</keyword>
<gene>
    <name evidence="2" type="ORF">R2G56_05455</name>
</gene>
<accession>A0ABU4AHK1</accession>
<proteinExistence type="predicted"/>
<keyword evidence="3" id="KW-1185">Reference proteome</keyword>
<dbReference type="GO" id="GO:0016301">
    <property type="term" value="F:kinase activity"/>
    <property type="evidence" value="ECO:0007669"/>
    <property type="project" value="UniProtKB-KW"/>
</dbReference>
<evidence type="ECO:0000313" key="3">
    <source>
        <dbReference type="Proteomes" id="UP001185659"/>
    </source>
</evidence>
<dbReference type="Proteomes" id="UP001185659">
    <property type="component" value="Unassembled WGS sequence"/>
</dbReference>
<comment type="caution">
    <text evidence="2">The sequence shown here is derived from an EMBL/GenBank/DDBJ whole genome shotgun (WGS) entry which is preliminary data.</text>
</comment>
<evidence type="ECO:0000256" key="1">
    <source>
        <dbReference type="SAM" id="Phobius"/>
    </source>
</evidence>
<keyword evidence="2" id="KW-0808">Transferase</keyword>